<dbReference type="CDD" id="cd16917">
    <property type="entry name" value="HATPase_UhpB-NarQ-NarX-like"/>
    <property type="match status" value="1"/>
</dbReference>
<dbReference type="OrthoDB" id="1489936at2"/>
<feature type="modified residue" description="4-aspartylphosphate" evidence="9">
    <location>
        <position position="60"/>
    </location>
</feature>
<dbReference type="RefSeq" id="WP_123122359.1">
    <property type="nucleotide sequence ID" value="NZ_RJJR01000020.1"/>
</dbReference>
<comment type="caution">
    <text evidence="14">The sequence shown here is derived from an EMBL/GenBank/DDBJ whole genome shotgun (WGS) entry which is preliminary data.</text>
</comment>
<sequence>MNKPNLISILIIEDNPGDQLLLRENLLGTNLLIDEIVLTETLAEGMEHLRQQNFAVIFLDLFLSDSGGLDTFLQVIKVNSRIPVIIYSGLSDTQMAIEAITAGAQDFMIKDDHSAGLLEKTVLYAIERKRIADALEESNKKFDLISKVTHDMVWDWNLVTNEVYRNPEGWKKIFGSAERKVMNKKEDFSSRIHPDDLERVNLTLDNAFNSPGQQLYESEFRLVRDDNSIAYIEDRGFIVRDEKAKAIRLTGASHDITDRKNKEEELKKLSLIAKETINGVVFRDKDQKITWVNNAFTTIYGYELPEILGKTINSFLHGPETNRDAAEAVKQQLSKAETFVYEVINYTKTGNKLLVKVHVQPILNDRGDYTQSFTLITDITSQRRLEEEVEEEKIKKQKEITHAVFAAQENERSAIGRELHDNINQILGATKLYIDMAKKDNPNRNSYLATSSEYTLIAIEEIRKLSKTLITPLINENGLVNSVKDIAEDIMLVLPINIIITTDDFDEIALGNKFKLDIFRIVQEQINNTLKHAQAEKILIAFKENDGQLLVSVSDDGIGFDTTKKKSGVGFTNIRSRAELYNGIMQLASEVGKGTQLCLTFNTKDLLNNSEAKRG</sequence>
<evidence type="ECO:0000259" key="10">
    <source>
        <dbReference type="PROSITE" id="PS50109"/>
    </source>
</evidence>
<keyword evidence="5" id="KW-0547">Nucleotide-binding</keyword>
<dbReference type="Gene3D" id="3.40.50.2300">
    <property type="match status" value="1"/>
</dbReference>
<evidence type="ECO:0000259" key="13">
    <source>
        <dbReference type="PROSITE" id="PS50113"/>
    </source>
</evidence>
<evidence type="ECO:0000256" key="4">
    <source>
        <dbReference type="ARBA" id="ARBA00022679"/>
    </source>
</evidence>
<evidence type="ECO:0000256" key="5">
    <source>
        <dbReference type="ARBA" id="ARBA00022741"/>
    </source>
</evidence>
<dbReference type="InterPro" id="IPR035965">
    <property type="entry name" value="PAS-like_dom_sf"/>
</dbReference>
<dbReference type="InterPro" id="IPR011006">
    <property type="entry name" value="CheY-like_superfamily"/>
</dbReference>
<dbReference type="InterPro" id="IPR005467">
    <property type="entry name" value="His_kinase_dom"/>
</dbReference>
<dbReference type="PANTHER" id="PTHR24421">
    <property type="entry name" value="NITRATE/NITRITE SENSOR PROTEIN NARX-RELATED"/>
    <property type="match status" value="1"/>
</dbReference>
<dbReference type="PROSITE" id="PS50110">
    <property type="entry name" value="RESPONSE_REGULATORY"/>
    <property type="match status" value="1"/>
</dbReference>
<dbReference type="Pfam" id="PF13426">
    <property type="entry name" value="PAS_9"/>
    <property type="match status" value="1"/>
</dbReference>
<dbReference type="SUPFAM" id="SSF55785">
    <property type="entry name" value="PYP-like sensor domain (PAS domain)"/>
    <property type="match status" value="2"/>
</dbReference>
<protein>
    <recommendedName>
        <fullName evidence="2">histidine kinase</fullName>
        <ecNumber evidence="2">2.7.13.3</ecNumber>
    </recommendedName>
</protein>
<accession>A0A3M9N7T3</accession>
<keyword evidence="4" id="KW-0808">Transferase</keyword>
<dbReference type="Pfam" id="PF00072">
    <property type="entry name" value="Response_reg"/>
    <property type="match status" value="1"/>
</dbReference>
<dbReference type="InterPro" id="IPR001789">
    <property type="entry name" value="Sig_transdc_resp-reg_receiver"/>
</dbReference>
<dbReference type="InterPro" id="IPR003594">
    <property type="entry name" value="HATPase_dom"/>
</dbReference>
<dbReference type="Gene3D" id="3.30.565.10">
    <property type="entry name" value="Histidine kinase-like ATPase, C-terminal domain"/>
    <property type="match status" value="1"/>
</dbReference>
<dbReference type="Gene3D" id="2.10.70.100">
    <property type="match status" value="1"/>
</dbReference>
<dbReference type="PROSITE" id="PS50109">
    <property type="entry name" value="HIS_KIN"/>
    <property type="match status" value="1"/>
</dbReference>
<keyword evidence="3 9" id="KW-0597">Phosphoprotein</keyword>
<organism evidence="14 15">
    <name type="scientific">Hanamia caeni</name>
    <dbReference type="NCBI Taxonomy" id="2294116"/>
    <lineage>
        <taxon>Bacteria</taxon>
        <taxon>Pseudomonadati</taxon>
        <taxon>Bacteroidota</taxon>
        <taxon>Chitinophagia</taxon>
        <taxon>Chitinophagales</taxon>
        <taxon>Chitinophagaceae</taxon>
        <taxon>Hanamia</taxon>
    </lineage>
</organism>
<dbReference type="Proteomes" id="UP000267223">
    <property type="component" value="Unassembled WGS sequence"/>
</dbReference>
<dbReference type="InterPro" id="IPR050482">
    <property type="entry name" value="Sensor_HK_TwoCompSys"/>
</dbReference>
<feature type="domain" description="PAC" evidence="13">
    <location>
        <begin position="337"/>
        <end position="391"/>
    </location>
</feature>
<evidence type="ECO:0000313" key="15">
    <source>
        <dbReference type="Proteomes" id="UP000267223"/>
    </source>
</evidence>
<dbReference type="SUPFAM" id="SSF52172">
    <property type="entry name" value="CheY-like"/>
    <property type="match status" value="1"/>
</dbReference>
<dbReference type="InterPro" id="IPR013655">
    <property type="entry name" value="PAS_fold_3"/>
</dbReference>
<dbReference type="Gene3D" id="3.30.450.20">
    <property type="entry name" value="PAS domain"/>
    <property type="match status" value="2"/>
</dbReference>
<proteinExistence type="predicted"/>
<dbReference type="Pfam" id="PF02518">
    <property type="entry name" value="HATPase_c"/>
    <property type="match status" value="1"/>
</dbReference>
<evidence type="ECO:0000256" key="6">
    <source>
        <dbReference type="ARBA" id="ARBA00022777"/>
    </source>
</evidence>
<evidence type="ECO:0000256" key="9">
    <source>
        <dbReference type="PROSITE-ProRule" id="PRU00169"/>
    </source>
</evidence>
<feature type="domain" description="PAS" evidence="12">
    <location>
        <begin position="265"/>
        <end position="336"/>
    </location>
</feature>
<name>A0A3M9N7T3_9BACT</name>
<dbReference type="SMART" id="SM00086">
    <property type="entry name" value="PAC"/>
    <property type="match status" value="2"/>
</dbReference>
<dbReference type="CDD" id="cd00156">
    <property type="entry name" value="REC"/>
    <property type="match status" value="1"/>
</dbReference>
<dbReference type="Gene3D" id="1.20.5.1930">
    <property type="match status" value="1"/>
</dbReference>
<dbReference type="GO" id="GO:0046983">
    <property type="term" value="F:protein dimerization activity"/>
    <property type="evidence" value="ECO:0007669"/>
    <property type="project" value="InterPro"/>
</dbReference>
<dbReference type="InterPro" id="IPR000700">
    <property type="entry name" value="PAS-assoc_C"/>
</dbReference>
<comment type="catalytic activity">
    <reaction evidence="1">
        <text>ATP + protein L-histidine = ADP + protein N-phospho-L-histidine.</text>
        <dbReference type="EC" id="2.7.13.3"/>
    </reaction>
</comment>
<evidence type="ECO:0000313" key="14">
    <source>
        <dbReference type="EMBL" id="RNI33435.1"/>
    </source>
</evidence>
<evidence type="ECO:0000259" key="11">
    <source>
        <dbReference type="PROSITE" id="PS50110"/>
    </source>
</evidence>
<evidence type="ECO:0000256" key="2">
    <source>
        <dbReference type="ARBA" id="ARBA00012438"/>
    </source>
</evidence>
<evidence type="ECO:0000259" key="12">
    <source>
        <dbReference type="PROSITE" id="PS50112"/>
    </source>
</evidence>
<feature type="domain" description="PAC" evidence="13">
    <location>
        <begin position="216"/>
        <end position="268"/>
    </location>
</feature>
<dbReference type="GO" id="GO:0005524">
    <property type="term" value="F:ATP binding"/>
    <property type="evidence" value="ECO:0007669"/>
    <property type="project" value="UniProtKB-KW"/>
</dbReference>
<gene>
    <name evidence="14" type="ORF">EFY79_19105</name>
</gene>
<evidence type="ECO:0000256" key="7">
    <source>
        <dbReference type="ARBA" id="ARBA00022840"/>
    </source>
</evidence>
<dbReference type="EMBL" id="RJJR01000020">
    <property type="protein sequence ID" value="RNI33435.1"/>
    <property type="molecule type" value="Genomic_DNA"/>
</dbReference>
<dbReference type="GO" id="GO:0000155">
    <property type="term" value="F:phosphorelay sensor kinase activity"/>
    <property type="evidence" value="ECO:0007669"/>
    <property type="project" value="InterPro"/>
</dbReference>
<keyword evidence="6" id="KW-0418">Kinase</keyword>
<keyword evidence="7" id="KW-0067">ATP-binding</keyword>
<dbReference type="EC" id="2.7.13.3" evidence="2"/>
<dbReference type="SUPFAM" id="SSF55874">
    <property type="entry name" value="ATPase domain of HSP90 chaperone/DNA topoisomerase II/histidine kinase"/>
    <property type="match status" value="1"/>
</dbReference>
<dbReference type="InterPro" id="IPR001610">
    <property type="entry name" value="PAC"/>
</dbReference>
<dbReference type="InterPro" id="IPR011712">
    <property type="entry name" value="Sig_transdc_His_kin_sub3_dim/P"/>
</dbReference>
<dbReference type="SMART" id="SM00448">
    <property type="entry name" value="REC"/>
    <property type="match status" value="1"/>
</dbReference>
<reference evidence="14 15" key="1">
    <citation type="submission" date="2018-11" db="EMBL/GenBank/DDBJ databases">
        <title>Draft genome sequence of Ferruginibacter sp. BO-59.</title>
        <authorList>
            <person name="Im W.T."/>
        </authorList>
    </citation>
    <scope>NUCLEOTIDE SEQUENCE [LARGE SCALE GENOMIC DNA]</scope>
    <source>
        <strain evidence="14 15">BO-59</strain>
    </source>
</reference>
<keyword evidence="15" id="KW-1185">Reference proteome</keyword>
<dbReference type="Pfam" id="PF07730">
    <property type="entry name" value="HisKA_3"/>
    <property type="match status" value="1"/>
</dbReference>
<dbReference type="PROSITE" id="PS50112">
    <property type="entry name" value="PAS"/>
    <property type="match status" value="1"/>
</dbReference>
<keyword evidence="8" id="KW-0902">Two-component regulatory system</keyword>
<evidence type="ECO:0000256" key="1">
    <source>
        <dbReference type="ARBA" id="ARBA00000085"/>
    </source>
</evidence>
<dbReference type="AlphaFoldDB" id="A0A3M9N7T3"/>
<dbReference type="SMART" id="SM00091">
    <property type="entry name" value="PAS"/>
    <property type="match status" value="2"/>
</dbReference>
<dbReference type="PROSITE" id="PS50113">
    <property type="entry name" value="PAC"/>
    <property type="match status" value="2"/>
</dbReference>
<dbReference type="PANTHER" id="PTHR24421:SF10">
    <property type="entry name" value="NITRATE_NITRITE SENSOR PROTEIN NARQ"/>
    <property type="match status" value="1"/>
</dbReference>
<dbReference type="CDD" id="cd00130">
    <property type="entry name" value="PAS"/>
    <property type="match status" value="2"/>
</dbReference>
<dbReference type="Pfam" id="PF08447">
    <property type="entry name" value="PAS_3"/>
    <property type="match status" value="1"/>
</dbReference>
<evidence type="ECO:0000256" key="3">
    <source>
        <dbReference type="ARBA" id="ARBA00022553"/>
    </source>
</evidence>
<feature type="domain" description="Response regulatory" evidence="11">
    <location>
        <begin position="8"/>
        <end position="125"/>
    </location>
</feature>
<dbReference type="InterPro" id="IPR000014">
    <property type="entry name" value="PAS"/>
</dbReference>
<evidence type="ECO:0000256" key="8">
    <source>
        <dbReference type="ARBA" id="ARBA00023012"/>
    </source>
</evidence>
<dbReference type="GO" id="GO:0016020">
    <property type="term" value="C:membrane"/>
    <property type="evidence" value="ECO:0007669"/>
    <property type="project" value="InterPro"/>
</dbReference>
<feature type="domain" description="Histidine kinase" evidence="10">
    <location>
        <begin position="414"/>
        <end position="605"/>
    </location>
</feature>
<dbReference type="NCBIfam" id="TIGR00229">
    <property type="entry name" value="sensory_box"/>
    <property type="match status" value="2"/>
</dbReference>
<dbReference type="InterPro" id="IPR036890">
    <property type="entry name" value="HATPase_C_sf"/>
</dbReference>